<dbReference type="AlphaFoldDB" id="A0AAV5BLG2"/>
<feature type="domain" description="EF-hand" evidence="5">
    <location>
        <begin position="48"/>
        <end position="83"/>
    </location>
</feature>
<reference evidence="6" key="2">
    <citation type="submission" date="2021-12" db="EMBL/GenBank/DDBJ databases">
        <title>Resequencing data analysis of finger millet.</title>
        <authorList>
            <person name="Hatakeyama M."/>
            <person name="Aluri S."/>
            <person name="Balachadran M.T."/>
            <person name="Sivarajan S.R."/>
            <person name="Poveda L."/>
            <person name="Shimizu-Inatsugi R."/>
            <person name="Schlapbach R."/>
            <person name="Sreeman S.M."/>
            <person name="Shimizu K.K."/>
        </authorList>
    </citation>
    <scope>NUCLEOTIDE SEQUENCE</scope>
</reference>
<evidence type="ECO:0000256" key="2">
    <source>
        <dbReference type="ARBA" id="ARBA00022737"/>
    </source>
</evidence>
<dbReference type="PROSITE" id="PS00018">
    <property type="entry name" value="EF_HAND_1"/>
    <property type="match status" value="2"/>
</dbReference>
<feature type="region of interest" description="Disordered" evidence="4">
    <location>
        <begin position="1"/>
        <end position="49"/>
    </location>
</feature>
<dbReference type="Pfam" id="PF13202">
    <property type="entry name" value="EF-hand_5"/>
    <property type="match status" value="2"/>
</dbReference>
<dbReference type="SUPFAM" id="SSF47473">
    <property type="entry name" value="EF-hand"/>
    <property type="match status" value="1"/>
</dbReference>
<evidence type="ECO:0000259" key="5">
    <source>
        <dbReference type="PROSITE" id="PS50222"/>
    </source>
</evidence>
<feature type="domain" description="EF-hand" evidence="5">
    <location>
        <begin position="116"/>
        <end position="151"/>
    </location>
</feature>
<evidence type="ECO:0000313" key="7">
    <source>
        <dbReference type="Proteomes" id="UP001054889"/>
    </source>
</evidence>
<comment type="caution">
    <text evidence="6">The sequence shown here is derived from an EMBL/GenBank/DDBJ whole genome shotgun (WGS) entry which is preliminary data.</text>
</comment>
<feature type="compositionally biased region" description="Basic and acidic residues" evidence="4">
    <location>
        <begin position="260"/>
        <end position="270"/>
    </location>
</feature>
<dbReference type="SMART" id="SM00054">
    <property type="entry name" value="EFh"/>
    <property type="match status" value="2"/>
</dbReference>
<dbReference type="EMBL" id="BQKI01000001">
    <property type="protein sequence ID" value="GJM86752.1"/>
    <property type="molecule type" value="Genomic_DNA"/>
</dbReference>
<evidence type="ECO:0000256" key="3">
    <source>
        <dbReference type="ARBA" id="ARBA00022837"/>
    </source>
</evidence>
<keyword evidence="2" id="KW-0677">Repeat</keyword>
<gene>
    <name evidence="6" type="primary">ga02642</name>
    <name evidence="6" type="ORF">PR202_ga02642</name>
</gene>
<accession>A0AAV5BLG2</accession>
<keyword evidence="7" id="KW-1185">Reference proteome</keyword>
<dbReference type="GO" id="GO:0005509">
    <property type="term" value="F:calcium ion binding"/>
    <property type="evidence" value="ECO:0007669"/>
    <property type="project" value="InterPro"/>
</dbReference>
<evidence type="ECO:0000256" key="4">
    <source>
        <dbReference type="SAM" id="MobiDB-lite"/>
    </source>
</evidence>
<protein>
    <recommendedName>
        <fullName evidence="5">EF-hand domain-containing protein</fullName>
    </recommendedName>
</protein>
<keyword evidence="1" id="KW-0479">Metal-binding</keyword>
<dbReference type="InterPro" id="IPR002048">
    <property type="entry name" value="EF_hand_dom"/>
</dbReference>
<dbReference type="CDD" id="cd00051">
    <property type="entry name" value="EFh"/>
    <property type="match status" value="1"/>
</dbReference>
<dbReference type="InterPro" id="IPR011992">
    <property type="entry name" value="EF-hand-dom_pair"/>
</dbReference>
<dbReference type="PROSITE" id="PS50222">
    <property type="entry name" value="EF_HAND_2"/>
    <property type="match status" value="2"/>
</dbReference>
<dbReference type="InterPro" id="IPR018247">
    <property type="entry name" value="EF_Hand_1_Ca_BS"/>
</dbReference>
<reference evidence="6" key="1">
    <citation type="journal article" date="2018" name="DNA Res.">
        <title>Multiple hybrid de novo genome assembly of finger millet, an orphan allotetraploid crop.</title>
        <authorList>
            <person name="Hatakeyama M."/>
            <person name="Aluri S."/>
            <person name="Balachadran M.T."/>
            <person name="Sivarajan S.R."/>
            <person name="Patrignani A."/>
            <person name="Gruter S."/>
            <person name="Poveda L."/>
            <person name="Shimizu-Inatsugi R."/>
            <person name="Baeten J."/>
            <person name="Francoijs K.J."/>
            <person name="Nataraja K.N."/>
            <person name="Reddy Y.A.N."/>
            <person name="Phadnis S."/>
            <person name="Ravikumar R.L."/>
            <person name="Schlapbach R."/>
            <person name="Sreeman S.M."/>
            <person name="Shimizu K.K."/>
        </authorList>
    </citation>
    <scope>NUCLEOTIDE SEQUENCE</scope>
</reference>
<name>A0AAV5BLG2_ELECO</name>
<evidence type="ECO:0000313" key="6">
    <source>
        <dbReference type="EMBL" id="GJM86752.1"/>
    </source>
</evidence>
<keyword evidence="3" id="KW-0106">Calcium</keyword>
<dbReference type="PANTHER" id="PTHR10891">
    <property type="entry name" value="EF-HAND CALCIUM-BINDING DOMAIN CONTAINING PROTEIN"/>
    <property type="match status" value="1"/>
</dbReference>
<organism evidence="6 7">
    <name type="scientific">Eleusine coracana subsp. coracana</name>
    <dbReference type="NCBI Taxonomy" id="191504"/>
    <lineage>
        <taxon>Eukaryota</taxon>
        <taxon>Viridiplantae</taxon>
        <taxon>Streptophyta</taxon>
        <taxon>Embryophyta</taxon>
        <taxon>Tracheophyta</taxon>
        <taxon>Spermatophyta</taxon>
        <taxon>Magnoliopsida</taxon>
        <taxon>Liliopsida</taxon>
        <taxon>Poales</taxon>
        <taxon>Poaceae</taxon>
        <taxon>PACMAD clade</taxon>
        <taxon>Chloridoideae</taxon>
        <taxon>Cynodonteae</taxon>
        <taxon>Eleusininae</taxon>
        <taxon>Eleusine</taxon>
    </lineage>
</organism>
<dbReference type="Proteomes" id="UP001054889">
    <property type="component" value="Unassembled WGS sequence"/>
</dbReference>
<dbReference type="Gene3D" id="1.10.238.10">
    <property type="entry name" value="EF-hand"/>
    <property type="match status" value="2"/>
</dbReference>
<proteinExistence type="predicted"/>
<sequence>MGLVASATASCSGGLFGRRSPPLPPPPTTSPAADSSQAPPPTTDNNVPAGPELVRVFRLLDADGDGRISAAEMRKVNRCTDEMAEEDGWTAAAGGQDQGDGFISLDEFLAVMGGGDDESDTRATFDEFDANKDGVITAEELRLVLRRLGLGGDELTVQQCEEMMAAYTTQRRRGPLLRRVQGNDGRRVGCSQWREEESGHRGQYDFLFAIHRDIALQLRHHHRGSFFRDQSTTLGTLMGVSLADDEQGHGQDQEGQGDAGEERQRPQEAEGWRWRRKWRRRRWRSSGGGWWRLCRDDIRVPTSLGHFLDMERLLSGTGLLCGDGGGERAVAVEDGTAAGVAAEERGKWKLRKPVQRLPVLLTAICSGGAG</sequence>
<evidence type="ECO:0000256" key="1">
    <source>
        <dbReference type="ARBA" id="ARBA00022723"/>
    </source>
</evidence>
<feature type="region of interest" description="Disordered" evidence="4">
    <location>
        <begin position="245"/>
        <end position="270"/>
    </location>
</feature>
<dbReference type="InterPro" id="IPR039647">
    <property type="entry name" value="EF_hand_pair_protein_CML-like"/>
</dbReference>